<accession>Q58PV7</accession>
<sequence>MRITSAGANKGMMLSCNRHFHRQRILPGSKPKSPVTASVTLAAARAKHRYSSSVSLTKRVRYFLRQNPIL</sequence>
<reference evidence="1" key="1">
    <citation type="journal article" date="2005" name="Mol. Plant Pathol.">
        <title>The Hrp pathogenicity island of Erwinia amylovora and identification of three novel genes required for systemic infectiondouble dagger.</title>
        <authorList>
            <person name="Oh C.-S."/>
            <person name="Kim J.F."/>
            <person name="Beer S.V."/>
        </authorList>
    </citation>
    <scope>NUCLEOTIDE SEQUENCE</scope>
    <source>
        <strain evidence="1">Ea321</strain>
    </source>
</reference>
<dbReference type="AlphaFoldDB" id="Q58PV7"/>
<name>Q58PV7_ERWAM</name>
<dbReference type="EMBL" id="AY906859">
    <property type="protein sequence ID" value="AAX39445.1"/>
    <property type="molecule type" value="Genomic_DNA"/>
</dbReference>
<protein>
    <submittedName>
        <fullName evidence="1">Uncharacterized protein</fullName>
    </submittedName>
</protein>
<organism evidence="1">
    <name type="scientific">Erwinia amylovora</name>
    <name type="common">Fire blight bacteria</name>
    <dbReference type="NCBI Taxonomy" id="552"/>
    <lineage>
        <taxon>Bacteria</taxon>
        <taxon>Pseudomonadati</taxon>
        <taxon>Pseudomonadota</taxon>
        <taxon>Gammaproteobacteria</taxon>
        <taxon>Enterobacterales</taxon>
        <taxon>Erwiniaceae</taxon>
        <taxon>Erwinia</taxon>
    </lineage>
</organism>
<proteinExistence type="predicted"/>
<evidence type="ECO:0000313" key="1">
    <source>
        <dbReference type="EMBL" id="AAX39445.1"/>
    </source>
</evidence>